<protein>
    <submittedName>
        <fullName evidence="1">Reverse transcriptase/RNA-dependent DNA polymerase</fullName>
    </submittedName>
</protein>
<sequence>MSLKFKDQPSSSTASPTEWNAIWKLEIPEKVKVFMWRAAQDLLPTAGNLWKRKALHDPWCPRCGKKGENVFHALIKCKFSQKVWNQTKFKEDLEGMENQDMFTAMKAIAEKRNTRDVALFVSLCWAIWHSRNLFIFERRKEDPRLPVARAEATMEVYRKVKVPQMQAESRQKSNNEQTWKPPPEGYVKVNTDAAIYMEEQKVGLGIIIRDSKGDFVAAAMKTSKFIDNIAYAEAEAIHLGMNVAEAVASGPVIVESDCSEVVNQILGRTGSNLELLWIISDIQKQMQRVKDIKMLFTPRICNGAAHDLAKMALKVNDYVQWVGTCLPHLLYLFS</sequence>
<accession>A0ACB8K7V6</accession>
<dbReference type="Proteomes" id="UP000829398">
    <property type="component" value="Chromosome 5"/>
</dbReference>
<keyword evidence="1" id="KW-0548">Nucleotidyltransferase</keyword>
<evidence type="ECO:0000313" key="2">
    <source>
        <dbReference type="Proteomes" id="UP000829398"/>
    </source>
</evidence>
<dbReference type="EMBL" id="CM039174">
    <property type="protein sequence ID" value="KAH9750465.1"/>
    <property type="molecule type" value="Genomic_DNA"/>
</dbReference>
<keyword evidence="1" id="KW-0808">Transferase</keyword>
<keyword evidence="2" id="KW-1185">Reference proteome</keyword>
<comment type="caution">
    <text evidence="1">The sequence shown here is derived from an EMBL/GenBank/DDBJ whole genome shotgun (WGS) entry which is preliminary data.</text>
</comment>
<gene>
    <name evidence="1" type="ORF">KPL71_013899</name>
</gene>
<organism evidence="1 2">
    <name type="scientific">Citrus sinensis</name>
    <name type="common">Sweet orange</name>
    <name type="synonym">Citrus aurantium var. sinensis</name>
    <dbReference type="NCBI Taxonomy" id="2711"/>
    <lineage>
        <taxon>Eukaryota</taxon>
        <taxon>Viridiplantae</taxon>
        <taxon>Streptophyta</taxon>
        <taxon>Embryophyta</taxon>
        <taxon>Tracheophyta</taxon>
        <taxon>Spermatophyta</taxon>
        <taxon>Magnoliopsida</taxon>
        <taxon>eudicotyledons</taxon>
        <taxon>Gunneridae</taxon>
        <taxon>Pentapetalae</taxon>
        <taxon>rosids</taxon>
        <taxon>malvids</taxon>
        <taxon>Sapindales</taxon>
        <taxon>Rutaceae</taxon>
        <taxon>Aurantioideae</taxon>
        <taxon>Citrus</taxon>
    </lineage>
</organism>
<name>A0ACB8K7V6_CITSI</name>
<evidence type="ECO:0000313" key="1">
    <source>
        <dbReference type="EMBL" id="KAH9750465.1"/>
    </source>
</evidence>
<reference evidence="2" key="1">
    <citation type="journal article" date="2023" name="Hortic. Res.">
        <title>A chromosome-level phased genome enabling allele-level studies in sweet orange: a case study on citrus Huanglongbing tolerance.</title>
        <authorList>
            <person name="Wu B."/>
            <person name="Yu Q."/>
            <person name="Deng Z."/>
            <person name="Duan Y."/>
            <person name="Luo F."/>
            <person name="Gmitter F. Jr."/>
        </authorList>
    </citation>
    <scope>NUCLEOTIDE SEQUENCE [LARGE SCALE GENOMIC DNA]</scope>
    <source>
        <strain evidence="2">cv. Valencia</strain>
    </source>
</reference>
<proteinExistence type="predicted"/>
<keyword evidence="1" id="KW-0695">RNA-directed DNA polymerase</keyword>